<dbReference type="EMBL" id="QKLW01000001">
    <property type="protein sequence ID" value="PYF84479.1"/>
    <property type="molecule type" value="Genomic_DNA"/>
</dbReference>
<dbReference type="AlphaFoldDB" id="A0A318VLA3"/>
<evidence type="ECO:0000256" key="2">
    <source>
        <dbReference type="PROSITE-ProRule" id="PRU00169"/>
    </source>
</evidence>
<dbReference type="InterPro" id="IPR001789">
    <property type="entry name" value="Sig_transdc_resp-reg_receiver"/>
</dbReference>
<dbReference type="InterPro" id="IPR011006">
    <property type="entry name" value="CheY-like_superfamily"/>
</dbReference>
<accession>A0A318VLA3</accession>
<dbReference type="PANTHER" id="PTHR44591:SF3">
    <property type="entry name" value="RESPONSE REGULATORY DOMAIN-CONTAINING PROTEIN"/>
    <property type="match status" value="1"/>
</dbReference>
<dbReference type="PROSITE" id="PS50110">
    <property type="entry name" value="RESPONSE_REGULATORY"/>
    <property type="match status" value="2"/>
</dbReference>
<dbReference type="CDD" id="cd00156">
    <property type="entry name" value="REC"/>
    <property type="match status" value="1"/>
</dbReference>
<dbReference type="Gene3D" id="3.40.50.2300">
    <property type="match status" value="2"/>
</dbReference>
<reference evidence="4 5" key="1">
    <citation type="submission" date="2018-06" db="EMBL/GenBank/DDBJ databases">
        <title>Genomic Encyclopedia of Type Strains, Phase III (KMG-III): the genomes of soil and plant-associated and newly described type strains.</title>
        <authorList>
            <person name="Whitman W."/>
        </authorList>
    </citation>
    <scope>NUCLEOTIDE SEQUENCE [LARGE SCALE GENOMIC DNA]</scope>
    <source>
        <strain evidence="4 5">CECT 7730</strain>
    </source>
</reference>
<feature type="domain" description="Response regulatory" evidence="3">
    <location>
        <begin position="147"/>
        <end position="266"/>
    </location>
</feature>
<dbReference type="PANTHER" id="PTHR44591">
    <property type="entry name" value="STRESS RESPONSE REGULATOR PROTEIN 1"/>
    <property type="match status" value="1"/>
</dbReference>
<comment type="caution">
    <text evidence="4">The sequence shown here is derived from an EMBL/GenBank/DDBJ whole genome shotgun (WGS) entry which is preliminary data.</text>
</comment>
<evidence type="ECO:0000313" key="5">
    <source>
        <dbReference type="Proteomes" id="UP000247551"/>
    </source>
</evidence>
<evidence type="ECO:0000256" key="1">
    <source>
        <dbReference type="ARBA" id="ARBA00022553"/>
    </source>
</evidence>
<keyword evidence="1 2" id="KW-0597">Phosphoprotein</keyword>
<proteinExistence type="predicted"/>
<gene>
    <name evidence="4" type="ORF">DFP75_101505</name>
</gene>
<dbReference type="Proteomes" id="UP000247551">
    <property type="component" value="Unassembled WGS sequence"/>
</dbReference>
<evidence type="ECO:0000259" key="3">
    <source>
        <dbReference type="PROSITE" id="PS50110"/>
    </source>
</evidence>
<feature type="domain" description="Response regulatory" evidence="3">
    <location>
        <begin position="11"/>
        <end position="128"/>
    </location>
</feature>
<evidence type="ECO:0000313" key="4">
    <source>
        <dbReference type="EMBL" id="PYF84479.1"/>
    </source>
</evidence>
<sequence>MSTYAAINDLSFLLVEPSDTQKKIITKALEDAGIKQIEYANSIQEAMDLLASFPPDLVISSMYLPDGTANELIDKIRANPDTENQCFMLISSERNRENLEHLRQSGVLAILPKPFSQKNLVRAIHATLDLIVEEEIDLELFDPRTLRVLITDDSLMARKHISKTLNTMGIEDIQFAENGKEAILLLNEMEFDLIVTDYNMPEMDGLELTEAVRLDPSLAHIPILMVSSNADTENSQLSNIAQEGVDAICGKPFEPSTVRKLLAKILD</sequence>
<organism evidence="4 5">
    <name type="scientific">Marinomonas alcarazii</name>
    <dbReference type="NCBI Taxonomy" id="491949"/>
    <lineage>
        <taxon>Bacteria</taxon>
        <taxon>Pseudomonadati</taxon>
        <taxon>Pseudomonadota</taxon>
        <taxon>Gammaproteobacteria</taxon>
        <taxon>Oceanospirillales</taxon>
        <taxon>Oceanospirillaceae</taxon>
        <taxon>Marinomonas</taxon>
    </lineage>
</organism>
<dbReference type="RefSeq" id="WP_110571919.1">
    <property type="nucleotide sequence ID" value="NZ_QKLW01000001.1"/>
</dbReference>
<dbReference type="GO" id="GO:0000160">
    <property type="term" value="P:phosphorelay signal transduction system"/>
    <property type="evidence" value="ECO:0007669"/>
    <property type="project" value="InterPro"/>
</dbReference>
<dbReference type="SUPFAM" id="SSF52172">
    <property type="entry name" value="CheY-like"/>
    <property type="match status" value="2"/>
</dbReference>
<name>A0A318VLA3_9GAMM</name>
<protein>
    <submittedName>
        <fullName evidence="4">Two-component system chemotaxis response regulator CheY</fullName>
    </submittedName>
</protein>
<dbReference type="SMART" id="SM00448">
    <property type="entry name" value="REC"/>
    <property type="match status" value="2"/>
</dbReference>
<keyword evidence="5" id="KW-1185">Reference proteome</keyword>
<dbReference type="Pfam" id="PF00072">
    <property type="entry name" value="Response_reg"/>
    <property type="match status" value="2"/>
</dbReference>
<feature type="modified residue" description="4-aspartylphosphate" evidence="2">
    <location>
        <position position="197"/>
    </location>
</feature>
<comment type="caution">
    <text evidence="2">Lacks conserved residue(s) required for the propagation of feature annotation.</text>
</comment>
<dbReference type="InterPro" id="IPR050595">
    <property type="entry name" value="Bact_response_regulator"/>
</dbReference>